<feature type="coiled-coil region" evidence="1">
    <location>
        <begin position="154"/>
        <end position="198"/>
    </location>
</feature>
<dbReference type="AlphaFoldDB" id="A0A699KDX3"/>
<evidence type="ECO:0000256" key="2">
    <source>
        <dbReference type="SAM" id="MobiDB-lite"/>
    </source>
</evidence>
<dbReference type="EMBL" id="BKCJ010508413">
    <property type="protein sequence ID" value="GFA89090.1"/>
    <property type="molecule type" value="Genomic_DNA"/>
</dbReference>
<feature type="compositionally biased region" description="Acidic residues" evidence="2">
    <location>
        <begin position="1"/>
        <end position="10"/>
    </location>
</feature>
<comment type="caution">
    <text evidence="3">The sequence shown here is derived from an EMBL/GenBank/DDBJ whole genome shotgun (WGS) entry which is preliminary data.</text>
</comment>
<feature type="region of interest" description="Disordered" evidence="2">
    <location>
        <begin position="1"/>
        <end position="36"/>
    </location>
</feature>
<proteinExistence type="predicted"/>
<keyword evidence="1" id="KW-0175">Coiled coil</keyword>
<protein>
    <submittedName>
        <fullName evidence="3">Uncharacterized protein</fullName>
    </submittedName>
</protein>
<sequence length="269" mass="31459">MIADMDEDVEVVTTAEPTTAAAQVPKASAPKRRRSVVIQDPEEKAASVIVHTDVKSKDKGKGILIEEPKPLKCQAQIKQDEAFARQLEAELNKSINWNDVIEQVRKNMMIYLKNMASFMMDFFKGMTYSEIRPIFKKHYKSIQAFLEKEEEVTVQEKEIDKKGHKREGESLEQEIAKKQRMDEEEEELKRHLQIVANNDDDVNTKATPLASKNFDREDLKTFWKLVKERFKTTEPKNFSDDFFLNTFKIMFEKPMLKLMYREIRRADMG</sequence>
<feature type="compositionally biased region" description="Low complexity" evidence="2">
    <location>
        <begin position="11"/>
        <end position="25"/>
    </location>
</feature>
<name>A0A699KDX3_TANCI</name>
<gene>
    <name evidence="3" type="ORF">Tci_661062</name>
</gene>
<evidence type="ECO:0000256" key="1">
    <source>
        <dbReference type="SAM" id="Coils"/>
    </source>
</evidence>
<organism evidence="3">
    <name type="scientific">Tanacetum cinerariifolium</name>
    <name type="common">Dalmatian daisy</name>
    <name type="synonym">Chrysanthemum cinerariifolium</name>
    <dbReference type="NCBI Taxonomy" id="118510"/>
    <lineage>
        <taxon>Eukaryota</taxon>
        <taxon>Viridiplantae</taxon>
        <taxon>Streptophyta</taxon>
        <taxon>Embryophyta</taxon>
        <taxon>Tracheophyta</taxon>
        <taxon>Spermatophyta</taxon>
        <taxon>Magnoliopsida</taxon>
        <taxon>eudicotyledons</taxon>
        <taxon>Gunneridae</taxon>
        <taxon>Pentapetalae</taxon>
        <taxon>asterids</taxon>
        <taxon>campanulids</taxon>
        <taxon>Asterales</taxon>
        <taxon>Asteraceae</taxon>
        <taxon>Asteroideae</taxon>
        <taxon>Anthemideae</taxon>
        <taxon>Anthemidinae</taxon>
        <taxon>Tanacetum</taxon>
    </lineage>
</organism>
<accession>A0A699KDX3</accession>
<reference evidence="3" key="1">
    <citation type="journal article" date="2019" name="Sci. Rep.">
        <title>Draft genome of Tanacetum cinerariifolium, the natural source of mosquito coil.</title>
        <authorList>
            <person name="Yamashiro T."/>
            <person name="Shiraishi A."/>
            <person name="Satake H."/>
            <person name="Nakayama K."/>
        </authorList>
    </citation>
    <scope>NUCLEOTIDE SEQUENCE</scope>
</reference>
<evidence type="ECO:0000313" key="3">
    <source>
        <dbReference type="EMBL" id="GFA89090.1"/>
    </source>
</evidence>